<keyword evidence="2" id="KW-1185">Reference proteome</keyword>
<gene>
    <name evidence="1" type="ORF">Pcinc_035677</name>
</gene>
<dbReference type="EMBL" id="JAWQEG010005409">
    <property type="protein sequence ID" value="KAK3858105.1"/>
    <property type="molecule type" value="Genomic_DNA"/>
</dbReference>
<comment type="caution">
    <text evidence="1">The sequence shown here is derived from an EMBL/GenBank/DDBJ whole genome shotgun (WGS) entry which is preliminary data.</text>
</comment>
<dbReference type="Proteomes" id="UP001286313">
    <property type="component" value="Unassembled WGS sequence"/>
</dbReference>
<proteinExistence type="predicted"/>
<accession>A0AAE1EP98</accession>
<protein>
    <submittedName>
        <fullName evidence="1">Uncharacterized protein</fullName>
    </submittedName>
</protein>
<dbReference type="AlphaFoldDB" id="A0AAE1EP98"/>
<evidence type="ECO:0000313" key="2">
    <source>
        <dbReference type="Proteomes" id="UP001286313"/>
    </source>
</evidence>
<name>A0AAE1EP98_PETCI</name>
<reference evidence="1" key="1">
    <citation type="submission" date="2023-10" db="EMBL/GenBank/DDBJ databases">
        <title>Genome assemblies of two species of porcelain crab, Petrolisthes cinctipes and Petrolisthes manimaculis (Anomura: Porcellanidae).</title>
        <authorList>
            <person name="Angst P."/>
        </authorList>
    </citation>
    <scope>NUCLEOTIDE SEQUENCE</scope>
    <source>
        <strain evidence="1">PB745_01</strain>
        <tissue evidence="1">Gill</tissue>
    </source>
</reference>
<organism evidence="1 2">
    <name type="scientific">Petrolisthes cinctipes</name>
    <name type="common">Flat porcelain crab</name>
    <dbReference type="NCBI Taxonomy" id="88211"/>
    <lineage>
        <taxon>Eukaryota</taxon>
        <taxon>Metazoa</taxon>
        <taxon>Ecdysozoa</taxon>
        <taxon>Arthropoda</taxon>
        <taxon>Crustacea</taxon>
        <taxon>Multicrustacea</taxon>
        <taxon>Malacostraca</taxon>
        <taxon>Eumalacostraca</taxon>
        <taxon>Eucarida</taxon>
        <taxon>Decapoda</taxon>
        <taxon>Pleocyemata</taxon>
        <taxon>Anomura</taxon>
        <taxon>Galatheoidea</taxon>
        <taxon>Porcellanidae</taxon>
        <taxon>Petrolisthes</taxon>
    </lineage>
</organism>
<sequence length="94" mass="10657">MEVERDVGNVDGGGARWGEEKWSEMWGMWMEVERDVGNVDGGGARCGECGWRWSEMEGKNGWRWSEMGGKMEDGVWIYITTSIPSLHSPDLEVD</sequence>
<evidence type="ECO:0000313" key="1">
    <source>
        <dbReference type="EMBL" id="KAK3858105.1"/>
    </source>
</evidence>